<dbReference type="InterPro" id="IPR052529">
    <property type="entry name" value="Bact_Transport_Assoc"/>
</dbReference>
<dbReference type="AlphaFoldDB" id="A0AAJ4TXE7"/>
<feature type="transmembrane region" description="Helical" evidence="1">
    <location>
        <begin position="12"/>
        <end position="33"/>
    </location>
</feature>
<dbReference type="Proteomes" id="UP000826802">
    <property type="component" value="Chromosome"/>
</dbReference>
<dbReference type="PANTHER" id="PTHR30590:SF3">
    <property type="entry name" value="HYPOTHETICAL MEMBRANE SPANNING PROTEIN"/>
    <property type="match status" value="1"/>
</dbReference>
<organism evidence="3 4">
    <name type="scientific">Macrococcoides bohemicum</name>
    <dbReference type="NCBI Taxonomy" id="1903056"/>
    <lineage>
        <taxon>Bacteria</taxon>
        <taxon>Bacillati</taxon>
        <taxon>Bacillota</taxon>
        <taxon>Bacilli</taxon>
        <taxon>Bacillales</taxon>
        <taxon>Staphylococcaceae</taxon>
        <taxon>Macrococcoides</taxon>
    </lineage>
</organism>
<dbReference type="EMBL" id="CP079981">
    <property type="protein sequence ID" value="QYA42492.1"/>
    <property type="molecule type" value="Genomic_DNA"/>
</dbReference>
<evidence type="ECO:0000313" key="3">
    <source>
        <dbReference type="EMBL" id="QYA42492.1"/>
    </source>
</evidence>
<gene>
    <name evidence="3" type="ORF">KYI11_00660</name>
</gene>
<feature type="domain" description="DUF418" evidence="2">
    <location>
        <begin position="220"/>
        <end position="371"/>
    </location>
</feature>
<name>A0AAJ4TXE7_9STAP</name>
<dbReference type="Pfam" id="PF04235">
    <property type="entry name" value="DUF418"/>
    <property type="match status" value="1"/>
</dbReference>
<protein>
    <submittedName>
        <fullName evidence="3">DUF418 domain-containing protein</fullName>
    </submittedName>
</protein>
<feature type="transmembrane region" description="Helical" evidence="1">
    <location>
        <begin position="135"/>
        <end position="154"/>
    </location>
</feature>
<evidence type="ECO:0000259" key="2">
    <source>
        <dbReference type="Pfam" id="PF04235"/>
    </source>
</evidence>
<dbReference type="PANTHER" id="PTHR30590">
    <property type="entry name" value="INNER MEMBRANE PROTEIN"/>
    <property type="match status" value="1"/>
</dbReference>
<feature type="transmembrane region" description="Helical" evidence="1">
    <location>
        <begin position="334"/>
        <end position="352"/>
    </location>
</feature>
<feature type="transmembrane region" description="Helical" evidence="1">
    <location>
        <begin position="305"/>
        <end position="322"/>
    </location>
</feature>
<keyword evidence="1" id="KW-0812">Transmembrane</keyword>
<feature type="transmembrane region" description="Helical" evidence="1">
    <location>
        <begin position="113"/>
        <end position="130"/>
    </location>
</feature>
<feature type="transmembrane region" description="Helical" evidence="1">
    <location>
        <begin position="231"/>
        <end position="249"/>
    </location>
</feature>
<dbReference type="InterPro" id="IPR007349">
    <property type="entry name" value="DUF418"/>
</dbReference>
<dbReference type="RefSeq" id="WP_219503265.1">
    <property type="nucleotide sequence ID" value="NZ_CP079981.1"/>
</dbReference>
<proteinExistence type="predicted"/>
<feature type="transmembrane region" description="Helical" evidence="1">
    <location>
        <begin position="202"/>
        <end position="219"/>
    </location>
</feature>
<feature type="transmembrane region" description="Helical" evidence="1">
    <location>
        <begin position="261"/>
        <end position="284"/>
    </location>
</feature>
<feature type="transmembrane region" description="Helical" evidence="1">
    <location>
        <begin position="53"/>
        <end position="75"/>
    </location>
</feature>
<accession>A0AAJ4TXE7</accession>
<keyword evidence="1" id="KW-0472">Membrane</keyword>
<reference evidence="3 4" key="1">
    <citation type="submission" date="2021-07" db="EMBL/GenBank/DDBJ databases">
        <title>Prevalence and characterization of methicillin-resistant Macrococcus spp. in food producing animals and meat in Switzerland in 2019.</title>
        <authorList>
            <person name="Keller J.E."/>
            <person name="Schwendener S."/>
            <person name="Neuenschwander J."/>
            <person name="Overesch G."/>
            <person name="Perreten V."/>
        </authorList>
    </citation>
    <scope>NUCLEOTIDE SEQUENCE [LARGE SCALE GENOMIC DNA]</scope>
    <source>
        <strain evidence="3 4">19Msa0936</strain>
    </source>
</reference>
<evidence type="ECO:0000256" key="1">
    <source>
        <dbReference type="SAM" id="Phobius"/>
    </source>
</evidence>
<keyword evidence="4" id="KW-1185">Reference proteome</keyword>
<feature type="transmembrane region" description="Helical" evidence="1">
    <location>
        <begin position="87"/>
        <end position="107"/>
    </location>
</feature>
<evidence type="ECO:0000313" key="4">
    <source>
        <dbReference type="Proteomes" id="UP000826802"/>
    </source>
</evidence>
<sequence length="373" mass="43077">MKERIISLDVMRGISLMGILFMNALGVHYFTVFDTPFEYYHDAWSEFLYKMNLLFIQNSFYPIFAFLFGVGLSIMHTNIISRGMSSTAILFRRMLAMLVFGLLHGYLIYNGDILHTYAVMGCIAILFLWFKRRSAFIFATCLWMLNLLMYLTSFNEIAKKVIPFHRNPATDDILSSGNIFSIIQWNLEEFNNVNTLLSPGNFLAAILTVLPFILFGISVHRYEWFAKMRSHSKRVIITAICCFIIGIYIKTHSFEVIGSALAPQALFVGGSLVAISYFLFVTLLCNKQQTLKFIYPMQAVGKLGFTVYITQNVILFLLFYVFKMYNTLSIGNVYIVVLIIAVIQIICANIYLKYFKMGPLEWLWRKITYLKEI</sequence>
<keyword evidence="1" id="KW-1133">Transmembrane helix</keyword>